<dbReference type="PROSITE" id="PS00707">
    <property type="entry name" value="GLYCOSYL_HYDROL_F31_2"/>
    <property type="match status" value="1"/>
</dbReference>
<comment type="similarity">
    <text evidence="2 9">Belongs to the glycosyl hydrolase 31 family.</text>
</comment>
<evidence type="ECO:0000256" key="1">
    <source>
        <dbReference type="ARBA" id="ARBA00001657"/>
    </source>
</evidence>
<gene>
    <name evidence="13" type="ORF">BCR36DRAFT_357339</name>
</gene>
<feature type="domain" description="Glycosyl hydrolase family 31 C-terminal" evidence="12">
    <location>
        <begin position="677"/>
        <end position="768"/>
    </location>
</feature>
<organism evidence="13 14">
    <name type="scientific">Piromyces finnis</name>
    <dbReference type="NCBI Taxonomy" id="1754191"/>
    <lineage>
        <taxon>Eukaryota</taxon>
        <taxon>Fungi</taxon>
        <taxon>Fungi incertae sedis</taxon>
        <taxon>Chytridiomycota</taxon>
        <taxon>Chytridiomycota incertae sedis</taxon>
        <taxon>Neocallimastigomycetes</taxon>
        <taxon>Neocallimastigales</taxon>
        <taxon>Neocallimastigaceae</taxon>
        <taxon>Piromyces</taxon>
    </lineage>
</organism>
<dbReference type="CDD" id="cd14752">
    <property type="entry name" value="GH31_N"/>
    <property type="match status" value="1"/>
</dbReference>
<dbReference type="Gene3D" id="2.60.40.1180">
    <property type="entry name" value="Golgi alpha-mannosidase II"/>
    <property type="match status" value="2"/>
</dbReference>
<dbReference type="Proteomes" id="UP000193719">
    <property type="component" value="Unassembled WGS sequence"/>
</dbReference>
<dbReference type="InterPro" id="IPR030459">
    <property type="entry name" value="Glyco_hydro_31_CS"/>
</dbReference>
<evidence type="ECO:0000313" key="14">
    <source>
        <dbReference type="Proteomes" id="UP000193719"/>
    </source>
</evidence>
<dbReference type="STRING" id="1754191.A0A1Y1V3A2"/>
<reference evidence="13 14" key="2">
    <citation type="submission" date="2016-08" db="EMBL/GenBank/DDBJ databases">
        <title>Pervasive Adenine N6-methylation of Active Genes in Fungi.</title>
        <authorList>
            <consortium name="DOE Joint Genome Institute"/>
            <person name="Mondo S.J."/>
            <person name="Dannebaum R.O."/>
            <person name="Kuo R.C."/>
            <person name="Labutti K."/>
            <person name="Haridas S."/>
            <person name="Kuo A."/>
            <person name="Salamov A."/>
            <person name="Ahrendt S.R."/>
            <person name="Lipzen A."/>
            <person name="Sullivan W."/>
            <person name="Andreopoulos W.B."/>
            <person name="Clum A."/>
            <person name="Lindquist E."/>
            <person name="Daum C."/>
            <person name="Ramamoorthy G.K."/>
            <person name="Gryganskyi A."/>
            <person name="Culley D."/>
            <person name="Magnuson J.K."/>
            <person name="James T.Y."/>
            <person name="O'Malley M.A."/>
            <person name="Stajich J.E."/>
            <person name="Spatafora J.W."/>
            <person name="Visel A."/>
            <person name="Grigoriev I.V."/>
        </authorList>
    </citation>
    <scope>NUCLEOTIDE SEQUENCE [LARGE SCALE GENOMIC DNA]</scope>
    <source>
        <strain evidence="14">finn</strain>
    </source>
</reference>
<evidence type="ECO:0000256" key="5">
    <source>
        <dbReference type="ARBA" id="ARBA00022801"/>
    </source>
</evidence>
<dbReference type="Gene3D" id="2.60.40.1760">
    <property type="entry name" value="glycosyl hydrolase (family 31)"/>
    <property type="match status" value="1"/>
</dbReference>
<evidence type="ECO:0000259" key="12">
    <source>
        <dbReference type="Pfam" id="PF21365"/>
    </source>
</evidence>
<proteinExistence type="inferred from homology"/>
<dbReference type="InterPro" id="IPR017853">
    <property type="entry name" value="GH"/>
</dbReference>
<dbReference type="Pfam" id="PF01055">
    <property type="entry name" value="Glyco_hydro_31_2nd"/>
    <property type="match status" value="1"/>
</dbReference>
<accession>A0A1Y1V3A2</accession>
<dbReference type="GO" id="GO:0030246">
    <property type="term" value="F:carbohydrate binding"/>
    <property type="evidence" value="ECO:0007669"/>
    <property type="project" value="InterPro"/>
</dbReference>
<dbReference type="InterPro" id="IPR030458">
    <property type="entry name" value="Glyco_hydro_31_AS"/>
</dbReference>
<dbReference type="PANTHER" id="PTHR22762:SF133">
    <property type="entry name" value="P-TYPE DOMAIN-CONTAINING PROTEIN"/>
    <property type="match status" value="1"/>
</dbReference>
<sequence length="900" mass="103633">MIGYAFRNLKKNLTSYHGELKLLAPVTPSYGEDIVLLDFDIVNINENCVKIKVSNPNGKPGQSVPDCVFQRPIARPVKFSDSNFDIYIDTMNRNFYLTRKGEEGNPLFGFSFASLVFKEQYVEVNVKVPENANIYGFGEVVDTFRRNPNNTTTTIFSRDCPCTPKENLYGAHPYYMEVRNNEAHGVLLLNSHGLDVKLSPENLSYCILGGSLEFYVFCGPNPIDVCRQYTSFIGKPVFPPYWSLGFHQCRFGYENINSLKQVIKKYEENEIPLDCLWTDIDHMRNFKDFTFDEKRYPQQEMAKFANELHEKNKKFVAIVDPCISVDEEYEPYISGSNKDIWIKVKAKKLVDKEESDNEVDLMDEDEDDNKALIYNRDEIVEIPFIGHVWPGKAVFPDFFNPETQEWWTGVINSWLNKVPFDGIWIDMNEIANFSNGFRYKKLDTSDWADRKTGLYRYLSKYSKKVAELFTLNNNDDDYKGPMPIDGNEGCPFDNPPYKINNGLNHLPLNNKTISMGAIHYNGIREYDVHNVFGHMESIATHKALTEINKDQRPFILTRSTFVGTGAFAAHWLGDNVSTWESMKQSITGMLNFQLFGIPMVGADICGFNCPSDEKLCCRWMQLGAFYPFARNHNGIRCKSQEPYTSKLLCDVSRKALKMRYELIPYWYTLFYYANIKGEPVIRSLWMEFPEDNDTLSNETQFFVGSGLMVTPVLTQDATTVKAYIPENCELYNWTTGKRLNSFEKSGNYYILNAPIDTIPVHIRAGYIIPTQEAALTTAESRTKPYTLTIALDSDDCAYGSIYLDDGYSSDVGDNYSLIEFKFENYTLTCMPRFSGYNPMARINRIRIFGISFENYFPELFFDNRAYNPPVVSYDSEEEIALFSNINLAINKPWSFNLKKF</sequence>
<dbReference type="Pfam" id="PF21365">
    <property type="entry name" value="Glyco_hydro_31_3rd"/>
    <property type="match status" value="1"/>
</dbReference>
<dbReference type="InterPro" id="IPR048395">
    <property type="entry name" value="Glyco_hydro_31_C"/>
</dbReference>
<dbReference type="PROSITE" id="PS00129">
    <property type="entry name" value="GLYCOSYL_HYDROL_F31_1"/>
    <property type="match status" value="1"/>
</dbReference>
<dbReference type="AlphaFoldDB" id="A0A1Y1V3A2"/>
<dbReference type="EC" id="3.2.1.20" evidence="3"/>
<feature type="domain" description="Glycoside hydrolase family 31 TIM barrel" evidence="10">
    <location>
        <begin position="236"/>
        <end position="669"/>
    </location>
</feature>
<evidence type="ECO:0000256" key="3">
    <source>
        <dbReference type="ARBA" id="ARBA00012741"/>
    </source>
</evidence>
<dbReference type="InterPro" id="IPR011013">
    <property type="entry name" value="Gal_mutarotase_sf_dom"/>
</dbReference>
<evidence type="ECO:0000256" key="2">
    <source>
        <dbReference type="ARBA" id="ARBA00007806"/>
    </source>
</evidence>
<dbReference type="GO" id="GO:0090599">
    <property type="term" value="F:alpha-glucosidase activity"/>
    <property type="evidence" value="ECO:0007669"/>
    <property type="project" value="UniProtKB-ARBA"/>
</dbReference>
<keyword evidence="7 9" id="KW-0326">Glycosidase</keyword>
<evidence type="ECO:0000256" key="8">
    <source>
        <dbReference type="ARBA" id="ARBA00041343"/>
    </source>
</evidence>
<feature type="domain" description="Glycoside hydrolase family 31 N-terminal" evidence="11">
    <location>
        <begin position="106"/>
        <end position="192"/>
    </location>
</feature>
<dbReference type="InterPro" id="IPR025887">
    <property type="entry name" value="Glyco_hydro_31_N_dom"/>
</dbReference>
<evidence type="ECO:0000256" key="9">
    <source>
        <dbReference type="RuleBase" id="RU361185"/>
    </source>
</evidence>
<name>A0A1Y1V3A2_9FUNG</name>
<keyword evidence="14" id="KW-1185">Reference proteome</keyword>
<evidence type="ECO:0000259" key="10">
    <source>
        <dbReference type="Pfam" id="PF01055"/>
    </source>
</evidence>
<keyword evidence="4" id="KW-0732">Signal</keyword>
<dbReference type="SUPFAM" id="SSF51445">
    <property type="entry name" value="(Trans)glycosidases"/>
    <property type="match status" value="1"/>
</dbReference>
<dbReference type="OrthoDB" id="5839090at2759"/>
<evidence type="ECO:0000256" key="4">
    <source>
        <dbReference type="ARBA" id="ARBA00022729"/>
    </source>
</evidence>
<dbReference type="SUPFAM" id="SSF74650">
    <property type="entry name" value="Galactose mutarotase-like"/>
    <property type="match status" value="1"/>
</dbReference>
<keyword evidence="5 9" id="KW-0378">Hydrolase</keyword>
<dbReference type="InterPro" id="IPR000322">
    <property type="entry name" value="Glyco_hydro_31_TIM"/>
</dbReference>
<evidence type="ECO:0000256" key="7">
    <source>
        <dbReference type="ARBA" id="ARBA00023295"/>
    </source>
</evidence>
<dbReference type="Pfam" id="PF13802">
    <property type="entry name" value="Gal_mutarotas_2"/>
    <property type="match status" value="1"/>
</dbReference>
<evidence type="ECO:0000313" key="13">
    <source>
        <dbReference type="EMBL" id="ORX46189.1"/>
    </source>
</evidence>
<evidence type="ECO:0000256" key="6">
    <source>
        <dbReference type="ARBA" id="ARBA00023180"/>
    </source>
</evidence>
<evidence type="ECO:0000259" key="11">
    <source>
        <dbReference type="Pfam" id="PF13802"/>
    </source>
</evidence>
<dbReference type="SUPFAM" id="SSF51011">
    <property type="entry name" value="Glycosyl hydrolase domain"/>
    <property type="match status" value="1"/>
</dbReference>
<dbReference type="CDD" id="cd06602">
    <property type="entry name" value="GH31_MGAM_SI_GAA"/>
    <property type="match status" value="1"/>
</dbReference>
<protein>
    <recommendedName>
        <fullName evidence="3">alpha-glucosidase</fullName>
        <ecNumber evidence="3">3.2.1.20</ecNumber>
    </recommendedName>
    <alternativeName>
        <fullName evidence="8">Maltase</fullName>
    </alternativeName>
</protein>
<dbReference type="PANTHER" id="PTHR22762">
    <property type="entry name" value="ALPHA-GLUCOSIDASE"/>
    <property type="match status" value="1"/>
</dbReference>
<comment type="caution">
    <text evidence="13">The sequence shown here is derived from an EMBL/GenBank/DDBJ whole genome shotgun (WGS) entry which is preliminary data.</text>
</comment>
<dbReference type="InterPro" id="IPR013780">
    <property type="entry name" value="Glyco_hydro_b"/>
</dbReference>
<comment type="catalytic activity">
    <reaction evidence="1">
        <text>Hydrolysis of terminal, non-reducing (1-&gt;4)-linked alpha-D-glucose residues with release of alpha-D-glucose.</text>
        <dbReference type="EC" id="3.2.1.20"/>
    </reaction>
</comment>
<dbReference type="GO" id="GO:0005975">
    <property type="term" value="P:carbohydrate metabolic process"/>
    <property type="evidence" value="ECO:0007669"/>
    <property type="project" value="InterPro"/>
</dbReference>
<dbReference type="Gene3D" id="3.20.20.80">
    <property type="entry name" value="Glycosidases"/>
    <property type="match status" value="1"/>
</dbReference>
<reference evidence="13 14" key="1">
    <citation type="submission" date="2016-08" db="EMBL/GenBank/DDBJ databases">
        <title>Genomes of anaerobic fungi encode conserved fungal cellulosomes for biomass hydrolysis.</title>
        <authorList>
            <consortium name="DOE Joint Genome Institute"/>
            <person name="Haitjema C.H."/>
            <person name="Gilmore S.P."/>
            <person name="Henske J.K."/>
            <person name="Solomon K.V."/>
            <person name="De Groot R."/>
            <person name="Kuo A."/>
            <person name="Mondo S.J."/>
            <person name="Salamov A.A."/>
            <person name="Labutti K."/>
            <person name="Zhao Z."/>
            <person name="Chiniquy J."/>
            <person name="Barry K."/>
            <person name="Brewer H.M."/>
            <person name="Purvine S.O."/>
            <person name="Wright A.T."/>
            <person name="Boxma B."/>
            <person name="Van Alen T."/>
            <person name="Hackstein J.H."/>
            <person name="Baker S.E."/>
            <person name="Grigoriev I.V."/>
            <person name="O'Malley M.A."/>
        </authorList>
    </citation>
    <scope>NUCLEOTIDE SEQUENCE [LARGE SCALE GENOMIC DNA]</scope>
    <source>
        <strain evidence="14">finn</strain>
    </source>
</reference>
<keyword evidence="6" id="KW-0325">Glycoprotein</keyword>
<dbReference type="EMBL" id="MCFH01000036">
    <property type="protein sequence ID" value="ORX46189.1"/>
    <property type="molecule type" value="Genomic_DNA"/>
</dbReference>